<feature type="domain" description="Cystatin" evidence="7">
    <location>
        <begin position="23"/>
        <end position="115"/>
    </location>
</feature>
<dbReference type="GO" id="GO:0005829">
    <property type="term" value="C:cytosol"/>
    <property type="evidence" value="ECO:0007669"/>
    <property type="project" value="TreeGrafter"/>
</dbReference>
<dbReference type="AlphaFoldDB" id="A0A0P4WC87"/>
<sequence>MTLRLCSVLFLTTVLVGVSVEGMRPGGTSEEKPPTPEVQALVDAVKPQVEEKLGRKVDQMTLLGYKTQVVSGINYFVKVDIGEDNVVHLRIYKGFDHNVKLHGMQFPKDRSHPIEYFA</sequence>
<dbReference type="PROSITE" id="PS00287">
    <property type="entry name" value="CYSTATIN"/>
    <property type="match status" value="1"/>
</dbReference>
<dbReference type="InterPro" id="IPR018073">
    <property type="entry name" value="Prot_inh_cystat_CS"/>
</dbReference>
<reference evidence="8" key="1">
    <citation type="submission" date="2015-09" db="EMBL/GenBank/DDBJ databases">
        <title>Scylla olivacea transcriptome.</title>
        <authorList>
            <person name="Ikhwanuddin M."/>
        </authorList>
    </citation>
    <scope>NUCLEOTIDE SEQUENCE</scope>
</reference>
<dbReference type="SUPFAM" id="SSF54403">
    <property type="entry name" value="Cystatin/monellin"/>
    <property type="match status" value="1"/>
</dbReference>
<evidence type="ECO:0000256" key="1">
    <source>
        <dbReference type="ARBA" id="ARBA00004496"/>
    </source>
</evidence>
<evidence type="ECO:0000256" key="4">
    <source>
        <dbReference type="ARBA" id="ARBA00022690"/>
    </source>
</evidence>
<feature type="signal peptide" evidence="6">
    <location>
        <begin position="1"/>
        <end position="17"/>
    </location>
</feature>
<dbReference type="GO" id="GO:0004869">
    <property type="term" value="F:cysteine-type endopeptidase inhibitor activity"/>
    <property type="evidence" value="ECO:0007669"/>
    <property type="project" value="UniProtKB-KW"/>
</dbReference>
<dbReference type="CDD" id="cd00042">
    <property type="entry name" value="CY"/>
    <property type="match status" value="1"/>
</dbReference>
<keyword evidence="3" id="KW-0963">Cytoplasm</keyword>
<dbReference type="Pfam" id="PF00031">
    <property type="entry name" value="Cystatin"/>
    <property type="match status" value="1"/>
</dbReference>
<dbReference type="InterPro" id="IPR000010">
    <property type="entry name" value="Cystatin_dom"/>
</dbReference>
<keyword evidence="5" id="KW-0789">Thiol protease inhibitor</keyword>
<dbReference type="EMBL" id="GDRN01081908">
    <property type="protein sequence ID" value="JAI61930.1"/>
    <property type="molecule type" value="Transcribed_RNA"/>
</dbReference>
<comment type="subcellular location">
    <subcellularLocation>
        <location evidence="1">Cytoplasm</location>
    </subcellularLocation>
</comment>
<keyword evidence="6" id="KW-0732">Signal</keyword>
<accession>A0A0P4WC87</accession>
<comment type="similarity">
    <text evidence="2">Belongs to the cystatin family.</text>
</comment>
<dbReference type="InterPro" id="IPR001713">
    <property type="entry name" value="Prot_inh_stefin"/>
</dbReference>
<proteinExistence type="inferred from homology"/>
<dbReference type="Gene3D" id="3.10.450.10">
    <property type="match status" value="1"/>
</dbReference>
<organism evidence="8">
    <name type="scientific">Scylla olivacea</name>
    <name type="common">Orange mud crab</name>
    <name type="synonym">Cancer olivacea</name>
    <dbReference type="NCBI Taxonomy" id="85551"/>
    <lineage>
        <taxon>Eukaryota</taxon>
        <taxon>Metazoa</taxon>
        <taxon>Ecdysozoa</taxon>
        <taxon>Arthropoda</taxon>
        <taxon>Crustacea</taxon>
        <taxon>Multicrustacea</taxon>
        <taxon>Malacostraca</taxon>
        <taxon>Eumalacostraca</taxon>
        <taxon>Eucarida</taxon>
        <taxon>Decapoda</taxon>
        <taxon>Pleocyemata</taxon>
        <taxon>Brachyura</taxon>
        <taxon>Eubrachyura</taxon>
        <taxon>Portunoidea</taxon>
        <taxon>Portunidae</taxon>
        <taxon>Portuninae</taxon>
        <taxon>Scylla</taxon>
    </lineage>
</organism>
<dbReference type="InterPro" id="IPR046350">
    <property type="entry name" value="Cystatin_sf"/>
</dbReference>
<evidence type="ECO:0000256" key="5">
    <source>
        <dbReference type="ARBA" id="ARBA00022704"/>
    </source>
</evidence>
<dbReference type="PANTHER" id="PTHR11414">
    <property type="entry name" value="CYSTATIN FAMILY MEMBER"/>
    <property type="match status" value="1"/>
</dbReference>
<dbReference type="SMART" id="SM00043">
    <property type="entry name" value="CY"/>
    <property type="match status" value="1"/>
</dbReference>
<dbReference type="PANTHER" id="PTHR11414:SF21">
    <property type="entry name" value="CYSTATIN 14A, TANDEM DUPLICATE 1-RELATED"/>
    <property type="match status" value="1"/>
</dbReference>
<evidence type="ECO:0000256" key="2">
    <source>
        <dbReference type="ARBA" id="ARBA00009403"/>
    </source>
</evidence>
<name>A0A0P4WC87_SCYOL</name>
<dbReference type="FunFam" id="3.10.450.10:FF:000001">
    <property type="entry name" value="Cystatin-A"/>
    <property type="match status" value="1"/>
</dbReference>
<evidence type="ECO:0000313" key="8">
    <source>
        <dbReference type="EMBL" id="JAI61930.1"/>
    </source>
</evidence>
<evidence type="ECO:0000256" key="3">
    <source>
        <dbReference type="ARBA" id="ARBA00022490"/>
    </source>
</evidence>
<evidence type="ECO:0000256" key="6">
    <source>
        <dbReference type="SAM" id="SignalP"/>
    </source>
</evidence>
<keyword evidence="4" id="KW-0646">Protease inhibitor</keyword>
<evidence type="ECO:0000259" key="7">
    <source>
        <dbReference type="SMART" id="SM00043"/>
    </source>
</evidence>
<feature type="chain" id="PRO_5006070393" description="Cystatin domain-containing protein" evidence="6">
    <location>
        <begin position="18"/>
        <end position="118"/>
    </location>
</feature>
<protein>
    <recommendedName>
        <fullName evidence="7">Cystatin domain-containing protein</fullName>
    </recommendedName>
</protein>
<dbReference type="PRINTS" id="PR00295">
    <property type="entry name" value="STEFINA"/>
</dbReference>